<dbReference type="EMBL" id="JADCKA010000002">
    <property type="protein sequence ID" value="MBE5035104.1"/>
    <property type="molecule type" value="Genomic_DNA"/>
</dbReference>
<protein>
    <submittedName>
        <fullName evidence="1">Uncharacterized protein</fullName>
    </submittedName>
</protein>
<dbReference type="Proteomes" id="UP001516588">
    <property type="component" value="Unassembled WGS sequence"/>
</dbReference>
<dbReference type="Pfam" id="PF18960">
    <property type="entry name" value="DUF5702"/>
    <property type="match status" value="1"/>
</dbReference>
<name>A0ABR9QW45_9FIRM</name>
<gene>
    <name evidence="1" type="ORF">INF20_02275</name>
</gene>
<sequence>MFVSVTRMKAETGRADALLSLSARSVLSEYSISLKERYGLLAVDTTPTAIEEDMRFYMGENDSSLDISEMNISVIGYTLADSRNLEKEINEYAVFLLGQELLDENEKTNSDRKGDRVLKNKRIISALPSGGKAGSDISIDGVVDAMKNLDEIFDRAKKTVSVNEYLMAVCNHQLSDDGETFFKNEIEYIVSGEMSDEKNYSKMKRKIRLLRNAVNLGVIFTNPEMLEKVTAAASATGPASGLTTALLAEAWAYAEAYNDVKILENGGKIPVIKTKETWAVDLESVLKNDADGYIDNNCENGLEYDDYLRIFLYFTDKETKLERFADLVQINIQGTTDENFMMKTACTGFSYSATINGRKYRYEEAY</sequence>
<accession>A0ABR9QW45</accession>
<comment type="caution">
    <text evidence="1">The sequence shown here is derived from an EMBL/GenBank/DDBJ whole genome shotgun (WGS) entry which is preliminary data.</text>
</comment>
<keyword evidence="2" id="KW-1185">Reference proteome</keyword>
<dbReference type="InterPro" id="IPR043756">
    <property type="entry name" value="DUF5702"/>
</dbReference>
<organism evidence="1 2">
    <name type="scientific">Gallibacter intestinalis</name>
    <dbReference type="NCBI Taxonomy" id="2779356"/>
    <lineage>
        <taxon>Bacteria</taxon>
        <taxon>Bacillati</taxon>
        <taxon>Bacillota</taxon>
        <taxon>Clostridia</taxon>
        <taxon>Eubacteriales</taxon>
        <taxon>Eubacteriaceae</taxon>
        <taxon>Gallibacter</taxon>
    </lineage>
</organism>
<reference evidence="1 2" key="1">
    <citation type="submission" date="2020-10" db="EMBL/GenBank/DDBJ databases">
        <title>ChiBAC.</title>
        <authorList>
            <person name="Zenner C."/>
            <person name="Hitch T.C.A."/>
            <person name="Clavel T."/>
        </authorList>
    </citation>
    <scope>NUCLEOTIDE SEQUENCE [LARGE SCALE GENOMIC DNA]</scope>
    <source>
        <strain evidence="1 2">DSM 108706</strain>
    </source>
</reference>
<evidence type="ECO:0000313" key="2">
    <source>
        <dbReference type="Proteomes" id="UP001516588"/>
    </source>
</evidence>
<evidence type="ECO:0000313" key="1">
    <source>
        <dbReference type="EMBL" id="MBE5035104.1"/>
    </source>
</evidence>
<proteinExistence type="predicted"/>